<proteinExistence type="predicted"/>
<feature type="transmembrane region" description="Helical" evidence="1">
    <location>
        <begin position="12"/>
        <end position="33"/>
    </location>
</feature>
<name>A0A1W1UIV4_9BACT</name>
<evidence type="ECO:0000313" key="3">
    <source>
        <dbReference type="Proteomes" id="UP000192266"/>
    </source>
</evidence>
<evidence type="ECO:0000256" key="1">
    <source>
        <dbReference type="SAM" id="Phobius"/>
    </source>
</evidence>
<dbReference type="Proteomes" id="UP000192266">
    <property type="component" value="Unassembled WGS sequence"/>
</dbReference>
<dbReference type="STRING" id="645990.SAMN00120144_3626"/>
<protein>
    <submittedName>
        <fullName evidence="2">Uncharacterized protein</fullName>
    </submittedName>
</protein>
<accession>A0A1W1UIV4</accession>
<keyword evidence="1" id="KW-0812">Transmembrane</keyword>
<dbReference type="EMBL" id="FWWW01000026">
    <property type="protein sequence ID" value="SMB80972.1"/>
    <property type="molecule type" value="Genomic_DNA"/>
</dbReference>
<reference evidence="2 3" key="1">
    <citation type="submission" date="2017-04" db="EMBL/GenBank/DDBJ databases">
        <authorList>
            <person name="Afonso C.L."/>
            <person name="Miller P.J."/>
            <person name="Scott M.A."/>
            <person name="Spackman E."/>
            <person name="Goraichik I."/>
            <person name="Dimitrov K.M."/>
            <person name="Suarez D.L."/>
            <person name="Swayne D.E."/>
        </authorList>
    </citation>
    <scope>NUCLEOTIDE SEQUENCE [LARGE SCALE GENOMIC DNA]</scope>
    <source>
        <strain evidence="2 3">DSM 11622</strain>
    </source>
</reference>
<organism evidence="2 3">
    <name type="scientific">Hymenobacter roseosalivarius DSM 11622</name>
    <dbReference type="NCBI Taxonomy" id="645990"/>
    <lineage>
        <taxon>Bacteria</taxon>
        <taxon>Pseudomonadati</taxon>
        <taxon>Bacteroidota</taxon>
        <taxon>Cytophagia</taxon>
        <taxon>Cytophagales</taxon>
        <taxon>Hymenobacteraceae</taxon>
        <taxon>Hymenobacter</taxon>
    </lineage>
</organism>
<sequence length="73" mass="8758">MCRKMRMFSQTLFSAATMRNFLFLLAMAIFLYSPYGPSWGRFAVNMTIIFTVGTFLMKNIPKRRYYDEEEEYN</sequence>
<gene>
    <name evidence="2" type="ORF">SAMN00120144_3626</name>
</gene>
<keyword evidence="3" id="KW-1185">Reference proteome</keyword>
<dbReference type="AlphaFoldDB" id="A0A1W1UIV4"/>
<keyword evidence="1" id="KW-1133">Transmembrane helix</keyword>
<feature type="transmembrane region" description="Helical" evidence="1">
    <location>
        <begin position="39"/>
        <end position="57"/>
    </location>
</feature>
<evidence type="ECO:0000313" key="2">
    <source>
        <dbReference type="EMBL" id="SMB80972.1"/>
    </source>
</evidence>
<keyword evidence="1" id="KW-0472">Membrane</keyword>